<evidence type="ECO:0000256" key="2">
    <source>
        <dbReference type="ARBA" id="ARBA00023315"/>
    </source>
</evidence>
<keyword evidence="5" id="KW-1185">Reference proteome</keyword>
<dbReference type="STRING" id="394264.SAMN04488040_0006"/>
<evidence type="ECO:0000256" key="1">
    <source>
        <dbReference type="ARBA" id="ARBA00022679"/>
    </source>
</evidence>
<dbReference type="GO" id="GO:0016747">
    <property type="term" value="F:acyltransferase activity, transferring groups other than amino-acyl groups"/>
    <property type="evidence" value="ECO:0007669"/>
    <property type="project" value="InterPro"/>
</dbReference>
<protein>
    <submittedName>
        <fullName evidence="4">Ribosomal protein S18 acetylase RimI</fullName>
    </submittedName>
</protein>
<dbReference type="GO" id="GO:0005840">
    <property type="term" value="C:ribosome"/>
    <property type="evidence" value="ECO:0007669"/>
    <property type="project" value="UniProtKB-KW"/>
</dbReference>
<organism evidence="4 5">
    <name type="scientific">Sulfitobacter marinus</name>
    <dbReference type="NCBI Taxonomy" id="394264"/>
    <lineage>
        <taxon>Bacteria</taxon>
        <taxon>Pseudomonadati</taxon>
        <taxon>Pseudomonadota</taxon>
        <taxon>Alphaproteobacteria</taxon>
        <taxon>Rhodobacterales</taxon>
        <taxon>Roseobacteraceae</taxon>
        <taxon>Sulfitobacter</taxon>
    </lineage>
</organism>
<feature type="domain" description="N-acetyltransferase" evidence="3">
    <location>
        <begin position="5"/>
        <end position="159"/>
    </location>
</feature>
<keyword evidence="4" id="KW-0687">Ribonucleoprotein</keyword>
<keyword evidence="1" id="KW-0808">Transferase</keyword>
<dbReference type="InterPro" id="IPR016181">
    <property type="entry name" value="Acyl_CoA_acyltransferase"/>
</dbReference>
<dbReference type="CDD" id="cd04301">
    <property type="entry name" value="NAT_SF"/>
    <property type="match status" value="1"/>
</dbReference>
<dbReference type="SUPFAM" id="SSF55729">
    <property type="entry name" value="Acyl-CoA N-acyltransferases (Nat)"/>
    <property type="match status" value="1"/>
</dbReference>
<dbReference type="OrthoDB" id="9805924at2"/>
<dbReference type="Gene3D" id="3.40.630.30">
    <property type="match status" value="1"/>
</dbReference>
<dbReference type="InterPro" id="IPR000182">
    <property type="entry name" value="GNAT_dom"/>
</dbReference>
<gene>
    <name evidence="4" type="ORF">SAMN04488040_0006</name>
</gene>
<dbReference type="Proteomes" id="UP000199239">
    <property type="component" value="Unassembled WGS sequence"/>
</dbReference>
<evidence type="ECO:0000313" key="5">
    <source>
        <dbReference type="Proteomes" id="UP000199239"/>
    </source>
</evidence>
<evidence type="ECO:0000259" key="3">
    <source>
        <dbReference type="PROSITE" id="PS51186"/>
    </source>
</evidence>
<dbReference type="RefSeq" id="WP_093917710.1">
    <property type="nucleotide sequence ID" value="NZ_FPAJ01000010.1"/>
</dbReference>
<accession>A0A1I6VT08</accession>
<dbReference type="Pfam" id="PF00583">
    <property type="entry name" value="Acetyltransf_1"/>
    <property type="match status" value="1"/>
</dbReference>
<dbReference type="PROSITE" id="PS51186">
    <property type="entry name" value="GNAT"/>
    <property type="match status" value="1"/>
</dbReference>
<dbReference type="InterPro" id="IPR050832">
    <property type="entry name" value="Bact_Acetyltransf"/>
</dbReference>
<keyword evidence="2" id="KW-0012">Acyltransferase</keyword>
<dbReference type="AlphaFoldDB" id="A0A1I6VT08"/>
<evidence type="ECO:0000313" key="4">
    <source>
        <dbReference type="EMBL" id="SFT16731.1"/>
    </source>
</evidence>
<dbReference type="PANTHER" id="PTHR43877">
    <property type="entry name" value="AMINOALKYLPHOSPHONATE N-ACETYLTRANSFERASE-RELATED-RELATED"/>
    <property type="match status" value="1"/>
</dbReference>
<dbReference type="EMBL" id="FPAJ01000010">
    <property type="protein sequence ID" value="SFT16731.1"/>
    <property type="molecule type" value="Genomic_DNA"/>
</dbReference>
<keyword evidence="4" id="KW-0689">Ribosomal protein</keyword>
<sequence length="159" mass="18128">MKNAIIIRPVSELDHSQWRNLWNQYNEFYGRAGPTALSENIVQSTWQRLLDPSEPVHCLVAEQGGRLVGLAHYIFHRNTITIENTCYLQDVFSDPSLRGQGIGRKLIEAFYEQATQAGTVGVYWHTHSSNSAAMALYDKVAKNTEFFVYRHNVDVNLAE</sequence>
<name>A0A1I6VT08_9RHOB</name>
<reference evidence="5" key="1">
    <citation type="submission" date="2016-10" db="EMBL/GenBank/DDBJ databases">
        <authorList>
            <person name="Varghese N."/>
            <person name="Submissions S."/>
        </authorList>
    </citation>
    <scope>NUCLEOTIDE SEQUENCE [LARGE SCALE GENOMIC DNA]</scope>
    <source>
        <strain evidence="5">DSM 23422</strain>
    </source>
</reference>
<proteinExistence type="predicted"/>